<evidence type="ECO:0008006" key="5">
    <source>
        <dbReference type="Google" id="ProtNLM"/>
    </source>
</evidence>
<sequence>MTLNIITVYLKIKVKNMALTRAEINQRSNEKRGIKNKGFKLNVDDIAMIKQTAIDFNMSEAKLVVEAIKFFKDNKKAS</sequence>
<reference evidence="3 4" key="1">
    <citation type="submission" date="2017-03" db="EMBL/GenBank/DDBJ databases">
        <title>Comparative genomics of honeybee gut symbionts reveal geographically distinct and subgroup specific antibiotic resistance.</title>
        <authorList>
            <person name="Ludvigsen J."/>
            <person name="Porcellato D."/>
            <person name="Labee-Lund T.M."/>
            <person name="Amdam G.V."/>
            <person name="Rudi K."/>
        </authorList>
    </citation>
    <scope>NUCLEOTIDE SEQUENCE [LARGE SCALE GENOMIC DNA]</scope>
    <source>
        <strain evidence="1 4">A-7-12</strain>
        <strain evidence="2 3">A-9-12</strain>
    </source>
</reference>
<organism evidence="1 4">
    <name type="scientific">Gilliamella apicola</name>
    <dbReference type="NCBI Taxonomy" id="1196095"/>
    <lineage>
        <taxon>Bacteria</taxon>
        <taxon>Pseudomonadati</taxon>
        <taxon>Pseudomonadota</taxon>
        <taxon>Gammaproteobacteria</taxon>
        <taxon>Orbales</taxon>
        <taxon>Orbaceae</taxon>
        <taxon>Gilliamella</taxon>
    </lineage>
</organism>
<gene>
    <name evidence="2" type="ORF">B6C91_01770</name>
    <name evidence="1" type="ORF">B6D08_11065</name>
</gene>
<dbReference type="EMBL" id="NARP01000031">
    <property type="protein sequence ID" value="OTP98435.1"/>
    <property type="molecule type" value="Genomic_DNA"/>
</dbReference>
<evidence type="ECO:0000313" key="2">
    <source>
        <dbReference type="EMBL" id="OTQ11593.1"/>
    </source>
</evidence>
<dbReference type="OrthoDB" id="6649590at2"/>
<dbReference type="Proteomes" id="UP000194800">
    <property type="component" value="Unassembled WGS sequence"/>
</dbReference>
<dbReference type="EMBL" id="NART01000004">
    <property type="protein sequence ID" value="OTQ11593.1"/>
    <property type="molecule type" value="Genomic_DNA"/>
</dbReference>
<proteinExistence type="predicted"/>
<keyword evidence="3" id="KW-1185">Reference proteome</keyword>
<accession>A0A242NF89</accession>
<protein>
    <recommendedName>
        <fullName evidence="5">Ribbon-helix-helix protein, CopG family</fullName>
    </recommendedName>
</protein>
<evidence type="ECO:0000313" key="3">
    <source>
        <dbReference type="Proteomes" id="UP000194800"/>
    </source>
</evidence>
<name>A0A242NF89_9GAMM</name>
<dbReference type="Proteomes" id="UP000194977">
    <property type="component" value="Unassembled WGS sequence"/>
</dbReference>
<dbReference type="RefSeq" id="WP_086301407.1">
    <property type="nucleotide sequence ID" value="NZ_MZNE01000100.1"/>
</dbReference>
<evidence type="ECO:0000313" key="4">
    <source>
        <dbReference type="Proteomes" id="UP000194977"/>
    </source>
</evidence>
<comment type="caution">
    <text evidence="1">The sequence shown here is derived from an EMBL/GenBank/DDBJ whole genome shotgun (WGS) entry which is preliminary data.</text>
</comment>
<evidence type="ECO:0000313" key="1">
    <source>
        <dbReference type="EMBL" id="OTP98435.1"/>
    </source>
</evidence>
<dbReference type="AlphaFoldDB" id="A0A242NF89"/>